<dbReference type="RefSeq" id="WP_188505057.1">
    <property type="nucleotide sequence ID" value="NZ_BMER01000001.1"/>
</dbReference>
<dbReference type="Proteomes" id="UP000660862">
    <property type="component" value="Unassembled WGS sequence"/>
</dbReference>
<reference evidence="1" key="1">
    <citation type="journal article" date="2014" name="Int. J. Syst. Evol. Microbiol.">
        <title>Complete genome sequence of Corynebacterium casei LMG S-19264T (=DSM 44701T), isolated from a smear-ripened cheese.</title>
        <authorList>
            <consortium name="US DOE Joint Genome Institute (JGI-PGF)"/>
            <person name="Walter F."/>
            <person name="Albersmeier A."/>
            <person name="Kalinowski J."/>
            <person name="Ruckert C."/>
        </authorList>
    </citation>
    <scope>NUCLEOTIDE SEQUENCE</scope>
    <source>
        <strain evidence="1">CGMCC 1.12195</strain>
    </source>
</reference>
<protein>
    <submittedName>
        <fullName evidence="1">Uncharacterized protein</fullName>
    </submittedName>
</protein>
<gene>
    <name evidence="1" type="ORF">GCM10007415_12760</name>
</gene>
<sequence length="72" mass="8135">METLKFETSVGAPSQLEKLSHYLDEVPSVVDWCMDYFSNHFLLSLKGINIKALDIIKALESLGIDATQVYEE</sequence>
<accession>A0A917HJX3</accession>
<comment type="caution">
    <text evidence="1">The sequence shown here is derived from an EMBL/GenBank/DDBJ whole genome shotgun (WGS) entry which is preliminary data.</text>
</comment>
<proteinExistence type="predicted"/>
<dbReference type="AlphaFoldDB" id="A0A917HJX3"/>
<reference evidence="1" key="2">
    <citation type="submission" date="2020-09" db="EMBL/GenBank/DDBJ databases">
        <authorList>
            <person name="Sun Q."/>
            <person name="Zhou Y."/>
        </authorList>
    </citation>
    <scope>NUCLEOTIDE SEQUENCE</scope>
    <source>
        <strain evidence="1">CGMCC 1.12195</strain>
    </source>
</reference>
<evidence type="ECO:0000313" key="2">
    <source>
        <dbReference type="Proteomes" id="UP000660862"/>
    </source>
</evidence>
<keyword evidence="2" id="KW-1185">Reference proteome</keyword>
<evidence type="ECO:0000313" key="1">
    <source>
        <dbReference type="EMBL" id="GGG81541.1"/>
    </source>
</evidence>
<name>A0A917HJX3_9SPHI</name>
<dbReference type="EMBL" id="BMER01000001">
    <property type="protein sequence ID" value="GGG81541.1"/>
    <property type="molecule type" value="Genomic_DNA"/>
</dbReference>
<organism evidence="1 2">
    <name type="scientific">Parapedobacter pyrenivorans</name>
    <dbReference type="NCBI Taxonomy" id="1305674"/>
    <lineage>
        <taxon>Bacteria</taxon>
        <taxon>Pseudomonadati</taxon>
        <taxon>Bacteroidota</taxon>
        <taxon>Sphingobacteriia</taxon>
        <taxon>Sphingobacteriales</taxon>
        <taxon>Sphingobacteriaceae</taxon>
        <taxon>Parapedobacter</taxon>
    </lineage>
</organism>